<evidence type="ECO:0008006" key="3">
    <source>
        <dbReference type="Google" id="ProtNLM"/>
    </source>
</evidence>
<dbReference type="OrthoDB" id="2691759at2"/>
<gene>
    <name evidence="1" type="ORF">BBI15_13255</name>
</gene>
<sequence length="99" mass="11583">MDPKSLLSSITYVDTERSIVAGQMKIIHTEYEIHLYEDKLTASTNEFNLTHVWDISYKTFSDDANLLYLHTHRGVLTYKVPRDPDPFVKTFKKLKNANY</sequence>
<reference evidence="1" key="1">
    <citation type="submission" date="2016-10" db="EMBL/GenBank/DDBJ databases">
        <authorList>
            <person name="See-Too W.S."/>
        </authorList>
    </citation>
    <scope>NUCLEOTIDE SEQUENCE [LARGE SCALE GENOMIC DNA]</scope>
    <source>
        <strain evidence="1">DSM 23997</strain>
    </source>
</reference>
<name>A0A1C7EBL8_9BACL</name>
<dbReference type="KEGG" id="ppla:BBI15_13255"/>
<proteinExistence type="predicted"/>
<organism evidence="1 2">
    <name type="scientific">Planococcus plakortidis</name>
    <dbReference type="NCBI Taxonomy" id="1038856"/>
    <lineage>
        <taxon>Bacteria</taxon>
        <taxon>Bacillati</taxon>
        <taxon>Bacillota</taxon>
        <taxon>Bacilli</taxon>
        <taxon>Bacillales</taxon>
        <taxon>Caryophanaceae</taxon>
        <taxon>Planococcus</taxon>
    </lineage>
</organism>
<keyword evidence="2" id="KW-1185">Reference proteome</keyword>
<evidence type="ECO:0000313" key="2">
    <source>
        <dbReference type="Proteomes" id="UP000092650"/>
    </source>
</evidence>
<dbReference type="EMBL" id="CP016539">
    <property type="protein sequence ID" value="ANU21085.1"/>
    <property type="molecule type" value="Genomic_DNA"/>
</dbReference>
<dbReference type="RefSeq" id="WP_068871637.1">
    <property type="nucleotide sequence ID" value="NZ_CP016539.2"/>
</dbReference>
<dbReference type="AlphaFoldDB" id="A0A1C7EBL8"/>
<protein>
    <recommendedName>
        <fullName evidence="3">YokE-like PH domain-containing protein</fullName>
    </recommendedName>
</protein>
<accession>A0A1C7EBL8</accession>
<evidence type="ECO:0000313" key="1">
    <source>
        <dbReference type="EMBL" id="ANU21085.1"/>
    </source>
</evidence>
<dbReference type="Proteomes" id="UP000092650">
    <property type="component" value="Chromosome"/>
</dbReference>
<dbReference type="STRING" id="1038856.BBI15_13255"/>